<dbReference type="KEGG" id="buz:AYM40_10390"/>
<gene>
    <name evidence="1" type="ORF">AYM40_10390</name>
</gene>
<evidence type="ECO:0000313" key="1">
    <source>
        <dbReference type="EMBL" id="ANB72726.1"/>
    </source>
</evidence>
<dbReference type="Proteomes" id="UP000076852">
    <property type="component" value="Chromosome 1"/>
</dbReference>
<dbReference type="AlphaFoldDB" id="A0A160FKW0"/>
<protein>
    <submittedName>
        <fullName evidence="1">Uncharacterized protein</fullName>
    </submittedName>
</protein>
<reference evidence="1 2" key="1">
    <citation type="journal article" date="2016" name="Gene">
        <title>PacBio SMRT assembly of a complex multi-replicon genome reveals chlorocatechol degradative operon in a region of genome plasticity.</title>
        <authorList>
            <person name="Ricker N."/>
            <person name="Shen S.Y."/>
            <person name="Goordial J."/>
            <person name="Jin S."/>
            <person name="Fulthorpe R.R."/>
        </authorList>
    </citation>
    <scope>NUCLEOTIDE SEQUENCE [LARGE SCALE GENOMIC DNA]</scope>
    <source>
        <strain evidence="1 2">OLGA172</strain>
    </source>
</reference>
<keyword evidence="2" id="KW-1185">Reference proteome</keyword>
<accession>A0A160FKW0</accession>
<name>A0A160FKW0_9BURK</name>
<dbReference type="STRING" id="1804984.AYM40_10390"/>
<dbReference type="EMBL" id="CP014578">
    <property type="protein sequence ID" value="ANB72726.1"/>
    <property type="molecule type" value="Genomic_DNA"/>
</dbReference>
<organism evidence="1 2">
    <name type="scientific">Paraburkholderia phytofirmans OLGA172</name>
    <dbReference type="NCBI Taxonomy" id="1417228"/>
    <lineage>
        <taxon>Bacteria</taxon>
        <taxon>Pseudomonadati</taxon>
        <taxon>Pseudomonadota</taxon>
        <taxon>Betaproteobacteria</taxon>
        <taxon>Burkholderiales</taxon>
        <taxon>Burkholderiaceae</taxon>
        <taxon>Paraburkholderia</taxon>
    </lineage>
</organism>
<proteinExistence type="predicted"/>
<evidence type="ECO:0000313" key="2">
    <source>
        <dbReference type="Proteomes" id="UP000076852"/>
    </source>
</evidence>
<sequence>METGWPRSRAEEFEGEHCRSGVRFASTLQILCKQFLKECFFPFAVQFAKFAENFSDSAVPRGRT</sequence>